<comment type="caution">
    <text evidence="3">The sequence shown here is derived from an EMBL/GenBank/DDBJ whole genome shotgun (WGS) entry which is preliminary data.</text>
</comment>
<proteinExistence type="predicted"/>
<dbReference type="Gene3D" id="3.40.50.1820">
    <property type="entry name" value="alpha/beta hydrolase"/>
    <property type="match status" value="1"/>
</dbReference>
<dbReference type="InterPro" id="IPR018247">
    <property type="entry name" value="EF_Hand_1_Ca_BS"/>
</dbReference>
<dbReference type="PROSITE" id="PS51257">
    <property type="entry name" value="PROKAR_LIPOPROTEIN"/>
    <property type="match status" value="1"/>
</dbReference>
<gene>
    <name evidence="3" type="ORF">GF068_05420</name>
</gene>
<accession>A0A6N7PMI6</accession>
<feature type="chain" id="PRO_5026740115" evidence="1">
    <location>
        <begin position="18"/>
        <end position="569"/>
    </location>
</feature>
<organism evidence="3 4">
    <name type="scientific">Polyangium spumosum</name>
    <dbReference type="NCBI Taxonomy" id="889282"/>
    <lineage>
        <taxon>Bacteria</taxon>
        <taxon>Pseudomonadati</taxon>
        <taxon>Myxococcota</taxon>
        <taxon>Polyangia</taxon>
        <taxon>Polyangiales</taxon>
        <taxon>Polyangiaceae</taxon>
        <taxon>Polyangium</taxon>
    </lineage>
</organism>
<dbReference type="PROSITE" id="PS00018">
    <property type="entry name" value="EF_HAND_1"/>
    <property type="match status" value="1"/>
</dbReference>
<evidence type="ECO:0000313" key="4">
    <source>
        <dbReference type="Proteomes" id="UP000440224"/>
    </source>
</evidence>
<dbReference type="InterPro" id="IPR029058">
    <property type="entry name" value="AB_hydrolase_fold"/>
</dbReference>
<dbReference type="Pfam" id="PF20091">
    <property type="entry name" value="Abhydrolase_10"/>
    <property type="match status" value="1"/>
</dbReference>
<feature type="signal peptide" evidence="1">
    <location>
        <begin position="1"/>
        <end position="17"/>
    </location>
</feature>
<sequence length="569" mass="59946">MIKVFPSFARRANTIQAAVVLAAVSLAGCSDDPAQNPPPSCVGDACNPPPPTCEPKADLAGLEDGLTGATRATYDGGGDGGLAHITYWGLKAGMAEFDGLAPAEQDKVKKMQASLLHSLKLAPKDDVPGTEITGTLVVSEGGVTRTQEIVLKVPKDWNGKLVVAGTPGTRSEFANEGTIVPWVLRRGYAYVAGNKGMTNGGADGNATLLSKAHPTEHWGAMMLDLARWAAERLEEVTCAAPSEVYAVGLSNGGYQVRRALELDHERQKAGEEPLFAGGLDWSGAYWPDARVLDEDKDGTVSTAEYAAANHLVSTNERAALAMKWAYDPATLSTPAAFAETPPFSGAEDAMIAAGFGAPSATIWGAYNTAFDSLKAALPQFKGIGYYNFTAYYFKAELLGHDLTESAAYSCFPPNDMDPPPFYAFLASAPDAGWTDESVSYALKNANTGEFSAPLVSVHGDADGLLGVIANAEAYRDAVTAYGDPSLYRLYVVAGGGHVDLHSDGVLDFDFDGTPAEEGAQDAFTILQPYAERAFDALVDWAEKGTAPPPSKTVAADPKNDVLDASKIEL</sequence>
<dbReference type="SUPFAM" id="SSF53474">
    <property type="entry name" value="alpha/beta-Hydrolases"/>
    <property type="match status" value="1"/>
</dbReference>
<keyword evidence="1" id="KW-0732">Signal</keyword>
<dbReference type="InterPro" id="IPR045394">
    <property type="entry name" value="Abhydrolase_dom"/>
</dbReference>
<protein>
    <submittedName>
        <fullName evidence="3">Tannase/feruloyl esterase family alpha/beta hydrolase</fullName>
    </submittedName>
</protein>
<dbReference type="EMBL" id="WJIE01000001">
    <property type="protein sequence ID" value="MRG91364.1"/>
    <property type="molecule type" value="Genomic_DNA"/>
</dbReference>
<keyword evidence="4" id="KW-1185">Reference proteome</keyword>
<reference evidence="3 4" key="1">
    <citation type="submission" date="2019-10" db="EMBL/GenBank/DDBJ databases">
        <title>A soil myxobacterium in the family Polyangiaceae.</title>
        <authorList>
            <person name="Li Y."/>
            <person name="Wang J."/>
        </authorList>
    </citation>
    <scope>NUCLEOTIDE SEQUENCE [LARGE SCALE GENOMIC DNA]</scope>
    <source>
        <strain evidence="3 4">DSM 14734</strain>
    </source>
</reference>
<feature type="domain" description="Alpha/beta hydrolase" evidence="2">
    <location>
        <begin position="449"/>
        <end position="562"/>
    </location>
</feature>
<dbReference type="GO" id="GO:0016787">
    <property type="term" value="F:hydrolase activity"/>
    <property type="evidence" value="ECO:0007669"/>
    <property type="project" value="UniProtKB-KW"/>
</dbReference>
<evidence type="ECO:0000256" key="1">
    <source>
        <dbReference type="SAM" id="SignalP"/>
    </source>
</evidence>
<dbReference type="OrthoDB" id="189734at2"/>
<dbReference type="AlphaFoldDB" id="A0A6N7PMI6"/>
<dbReference type="RefSeq" id="WP_153818164.1">
    <property type="nucleotide sequence ID" value="NZ_WJIE01000001.1"/>
</dbReference>
<dbReference type="Proteomes" id="UP000440224">
    <property type="component" value="Unassembled WGS sequence"/>
</dbReference>
<keyword evidence="3" id="KW-0378">Hydrolase</keyword>
<name>A0A6N7PMI6_9BACT</name>
<evidence type="ECO:0000313" key="3">
    <source>
        <dbReference type="EMBL" id="MRG91364.1"/>
    </source>
</evidence>
<evidence type="ECO:0000259" key="2">
    <source>
        <dbReference type="Pfam" id="PF20091"/>
    </source>
</evidence>